<keyword evidence="1" id="KW-0784">Thiamine biosynthesis</keyword>
<keyword evidence="1" id="KW-0547">Nucleotide-binding</keyword>
<feature type="binding site" evidence="1">
    <location>
        <position position="65"/>
    </location>
    <ligand>
        <name>Mg(2+)</name>
        <dbReference type="ChEBI" id="CHEBI:18420"/>
        <label>1</label>
    </ligand>
</feature>
<dbReference type="Pfam" id="PF02769">
    <property type="entry name" value="AIRS_C"/>
    <property type="match status" value="1"/>
</dbReference>
<comment type="catalytic activity">
    <reaction evidence="1">
        <text>thiamine phosphate + ATP = thiamine diphosphate + ADP</text>
        <dbReference type="Rhea" id="RHEA:15913"/>
        <dbReference type="ChEBI" id="CHEBI:30616"/>
        <dbReference type="ChEBI" id="CHEBI:37575"/>
        <dbReference type="ChEBI" id="CHEBI:58937"/>
        <dbReference type="ChEBI" id="CHEBI:456216"/>
        <dbReference type="EC" id="2.7.4.16"/>
    </reaction>
</comment>
<feature type="binding site" evidence="1">
    <location>
        <position position="271"/>
    </location>
    <ligand>
        <name>substrate</name>
    </ligand>
</feature>
<feature type="domain" description="PurM-like N-terminal" evidence="2">
    <location>
        <begin position="31"/>
        <end position="162"/>
    </location>
</feature>
<feature type="binding site" evidence="1">
    <location>
        <position position="126"/>
    </location>
    <ligand>
        <name>ATP</name>
        <dbReference type="ChEBI" id="CHEBI:30616"/>
    </ligand>
</feature>
<feature type="binding site" evidence="1">
    <location>
        <position position="64"/>
    </location>
    <ligand>
        <name>Mg(2+)</name>
        <dbReference type="ChEBI" id="CHEBI:18420"/>
        <label>4</label>
    </ligand>
</feature>
<evidence type="ECO:0000313" key="4">
    <source>
        <dbReference type="EMBL" id="OGC33204.1"/>
    </source>
</evidence>
<dbReference type="GO" id="GO:0009030">
    <property type="term" value="F:thiamine-phosphate kinase activity"/>
    <property type="evidence" value="ECO:0007669"/>
    <property type="project" value="UniProtKB-UniRule"/>
</dbReference>
<dbReference type="InterPro" id="IPR006283">
    <property type="entry name" value="ThiL-like"/>
</dbReference>
<comment type="miscellaneous">
    <text evidence="1">Reaction mechanism of ThiL seems to utilize a direct, inline transfer of the gamma-phosphate of ATP to TMP rather than a phosphorylated enzyme intermediate.</text>
</comment>
<comment type="function">
    <text evidence="1">Catalyzes the ATP-dependent phosphorylation of thiamine-monophosphate (TMP) to form thiamine-pyrophosphate (TPP), the active form of vitamin B1.</text>
</comment>
<keyword evidence="1" id="KW-0479">Metal-binding</keyword>
<dbReference type="InterPro" id="IPR036921">
    <property type="entry name" value="PurM-like_N_sf"/>
</dbReference>
<comment type="caution">
    <text evidence="4">The sequence shown here is derived from an EMBL/GenBank/DDBJ whole genome shotgun (WGS) entry which is preliminary data.</text>
</comment>
<dbReference type="GO" id="GO:0009229">
    <property type="term" value="P:thiamine diphosphate biosynthetic process"/>
    <property type="evidence" value="ECO:0007669"/>
    <property type="project" value="UniProtKB-UniRule"/>
</dbReference>
<dbReference type="EMBL" id="MEUI01000038">
    <property type="protein sequence ID" value="OGC33204.1"/>
    <property type="molecule type" value="Genomic_DNA"/>
</dbReference>
<evidence type="ECO:0000313" key="5">
    <source>
        <dbReference type="Proteomes" id="UP000177309"/>
    </source>
</evidence>
<accession>A0A1F4TKJ7</accession>
<dbReference type="GO" id="GO:0005524">
    <property type="term" value="F:ATP binding"/>
    <property type="evidence" value="ECO:0007669"/>
    <property type="project" value="UniProtKB-UniRule"/>
</dbReference>
<organism evidence="4 5">
    <name type="scientific">candidate division WOR-1 bacterium RIFOXYC2_FULL_41_25</name>
    <dbReference type="NCBI Taxonomy" id="1802586"/>
    <lineage>
        <taxon>Bacteria</taxon>
        <taxon>Bacillati</taxon>
        <taxon>Saganbacteria</taxon>
    </lineage>
</organism>
<dbReference type="NCBIfam" id="TIGR01379">
    <property type="entry name" value="thiL"/>
    <property type="match status" value="1"/>
</dbReference>
<dbReference type="AlphaFoldDB" id="A0A1F4TKJ7"/>
<dbReference type="PANTHER" id="PTHR30270">
    <property type="entry name" value="THIAMINE-MONOPHOSPHATE KINASE"/>
    <property type="match status" value="1"/>
</dbReference>
<feature type="binding site" evidence="1">
    <location>
        <begin position="143"/>
        <end position="144"/>
    </location>
    <ligand>
        <name>ATP</name>
        <dbReference type="ChEBI" id="CHEBI:30616"/>
    </ligand>
</feature>
<dbReference type="GO" id="GO:0009228">
    <property type="term" value="P:thiamine biosynthetic process"/>
    <property type="evidence" value="ECO:0007669"/>
    <property type="project" value="UniProtKB-KW"/>
</dbReference>
<comment type="similarity">
    <text evidence="1">Belongs to the thiamine-monophosphate kinase family.</text>
</comment>
<dbReference type="InterPro" id="IPR016188">
    <property type="entry name" value="PurM-like_N"/>
</dbReference>
<feature type="binding site" evidence="1">
    <location>
        <position position="230"/>
    </location>
    <ligand>
        <name>ATP</name>
        <dbReference type="ChEBI" id="CHEBI:30616"/>
    </ligand>
</feature>
<reference evidence="4 5" key="1">
    <citation type="journal article" date="2016" name="Nat. Commun.">
        <title>Thousands of microbial genomes shed light on interconnected biogeochemical processes in an aquifer system.</title>
        <authorList>
            <person name="Anantharaman K."/>
            <person name="Brown C.T."/>
            <person name="Hug L.A."/>
            <person name="Sharon I."/>
            <person name="Castelle C.J."/>
            <person name="Probst A.J."/>
            <person name="Thomas B.C."/>
            <person name="Singh A."/>
            <person name="Wilkins M.J."/>
            <person name="Karaoz U."/>
            <person name="Brodie E.L."/>
            <person name="Williams K.H."/>
            <person name="Hubbard S.S."/>
            <person name="Banfield J.F."/>
        </authorList>
    </citation>
    <scope>NUCLEOTIDE SEQUENCE [LARGE SCALE GENOMIC DNA]</scope>
</reference>
<comment type="pathway">
    <text evidence="1">Cofactor biosynthesis; thiamine diphosphate biosynthesis; thiamine diphosphate from thiamine phosphate: step 1/1.</text>
</comment>
<keyword evidence="1" id="KW-0460">Magnesium</keyword>
<evidence type="ECO:0000259" key="3">
    <source>
        <dbReference type="Pfam" id="PF02769"/>
    </source>
</evidence>
<proteinExistence type="inferred from homology"/>
<dbReference type="Proteomes" id="UP000177309">
    <property type="component" value="Unassembled WGS sequence"/>
</dbReference>
<dbReference type="InterPro" id="IPR036676">
    <property type="entry name" value="PurM-like_C_sf"/>
</dbReference>
<dbReference type="CDD" id="cd02194">
    <property type="entry name" value="ThiL"/>
    <property type="match status" value="1"/>
</dbReference>
<dbReference type="SUPFAM" id="SSF55326">
    <property type="entry name" value="PurM N-terminal domain-like"/>
    <property type="match status" value="1"/>
</dbReference>
<feature type="binding site" evidence="1">
    <location>
        <position position="170"/>
    </location>
    <ligand>
        <name>ATP</name>
        <dbReference type="ChEBI" id="CHEBI:30616"/>
    </ligand>
</feature>
<feature type="binding site" evidence="1">
    <location>
        <position position="96"/>
    </location>
    <ligand>
        <name>Mg(2+)</name>
        <dbReference type="ChEBI" id="CHEBI:18420"/>
        <label>4</label>
    </ligand>
</feature>
<keyword evidence="1" id="KW-0808">Transferase</keyword>
<keyword evidence="1 4" id="KW-0418">Kinase</keyword>
<feature type="binding site" evidence="1">
    <location>
        <position position="66"/>
    </location>
    <ligand>
        <name>Mg(2+)</name>
        <dbReference type="ChEBI" id="CHEBI:18420"/>
        <label>1</label>
    </ligand>
</feature>
<dbReference type="InterPro" id="IPR010918">
    <property type="entry name" value="PurM-like_C_dom"/>
</dbReference>
<dbReference type="Gene3D" id="3.30.1330.10">
    <property type="entry name" value="PurM-like, N-terminal domain"/>
    <property type="match status" value="1"/>
</dbReference>
<keyword evidence="1" id="KW-0067">ATP-binding</keyword>
<evidence type="ECO:0000259" key="2">
    <source>
        <dbReference type="Pfam" id="PF00586"/>
    </source>
</evidence>
<feature type="binding site" evidence="1">
    <location>
        <position position="73"/>
    </location>
    <ligand>
        <name>substrate</name>
    </ligand>
</feature>
<protein>
    <recommendedName>
        <fullName evidence="1">Thiamine-monophosphate kinase</fullName>
        <shortName evidence="1">TMP kinase</shortName>
        <shortName evidence="1">Thiamine-phosphate kinase</shortName>
        <ecNumber evidence="1">2.7.4.16</ecNumber>
    </recommendedName>
</protein>
<feature type="binding site" evidence="1">
    <location>
        <position position="144"/>
    </location>
    <ligand>
        <name>Mg(2+)</name>
        <dbReference type="ChEBI" id="CHEBI:18420"/>
        <label>1</label>
    </ligand>
</feature>
<feature type="binding site" evidence="1">
    <location>
        <position position="228"/>
    </location>
    <ligand>
        <name>Mg(2+)</name>
        <dbReference type="ChEBI" id="CHEBI:18420"/>
        <label>3</label>
    </ligand>
</feature>
<feature type="binding site" evidence="1">
    <location>
        <position position="96"/>
    </location>
    <ligand>
        <name>Mg(2+)</name>
        <dbReference type="ChEBI" id="CHEBI:18420"/>
        <label>2</label>
    </ligand>
</feature>
<evidence type="ECO:0000256" key="1">
    <source>
        <dbReference type="HAMAP-Rule" id="MF_02128"/>
    </source>
</evidence>
<feature type="binding site" evidence="1">
    <location>
        <position position="33"/>
    </location>
    <ligand>
        <name>Mg(2+)</name>
        <dbReference type="ChEBI" id="CHEBI:18420"/>
        <label>3</label>
    </ligand>
</feature>
<dbReference type="GO" id="GO:0000287">
    <property type="term" value="F:magnesium ion binding"/>
    <property type="evidence" value="ECO:0007669"/>
    <property type="project" value="UniProtKB-UniRule"/>
</dbReference>
<dbReference type="EC" id="2.7.4.16" evidence="1"/>
<dbReference type="UniPathway" id="UPA00060">
    <property type="reaction ID" value="UER00142"/>
</dbReference>
<feature type="binding site" evidence="1">
    <location>
        <position position="231"/>
    </location>
    <ligand>
        <name>Mg(2+)</name>
        <dbReference type="ChEBI" id="CHEBI:18420"/>
        <label>5</label>
    </ligand>
</feature>
<name>A0A1F4TKJ7_UNCSA</name>
<feature type="binding site" evidence="1">
    <location>
        <position position="33"/>
    </location>
    <ligand>
        <name>Mg(2+)</name>
        <dbReference type="ChEBI" id="CHEBI:18420"/>
        <label>4</label>
    </ligand>
</feature>
<feature type="binding site" evidence="1">
    <location>
        <position position="66"/>
    </location>
    <ligand>
        <name>Mg(2+)</name>
        <dbReference type="ChEBI" id="CHEBI:18420"/>
        <label>2</label>
    </ligand>
</feature>
<dbReference type="PANTHER" id="PTHR30270:SF0">
    <property type="entry name" value="THIAMINE-MONOPHOSPHATE KINASE"/>
    <property type="match status" value="1"/>
</dbReference>
<feature type="binding site" evidence="1">
    <location>
        <position position="96"/>
    </location>
    <ligand>
        <name>Mg(2+)</name>
        <dbReference type="ChEBI" id="CHEBI:18420"/>
        <label>3</label>
    </ligand>
</feature>
<dbReference type="SUPFAM" id="SSF56042">
    <property type="entry name" value="PurM C-terminal domain-like"/>
    <property type="match status" value="1"/>
</dbReference>
<feature type="domain" description="PurM-like C-terminal" evidence="3">
    <location>
        <begin position="176"/>
        <end position="303"/>
    </location>
</feature>
<sequence length="318" mass="34586">MRVKDIGEFKLIERLAKIIGKPSKRVVLGIGDDCAVLQAQSSKLKAQNKSRDQRSKSQTLLLITTDTLIEAVHFRLNRQLSFFNLGQKALAVNISDIAAMGGWPTYALVTIGAHKNFSVEALEEIYRGIKSLAKKYKIDLVGGDTVRSPKELIISITLLGEVEKQNLLTRSGAKLGDSILVTGEFGGPAADKYKTQNSKLETNLKSEIPKLKTARKLAKAGLVTAMIDSSDGLARSVSEICKASKVGATIFFDQVPIAKRATLNQALYGGEEYELVFTAPARAVKQAQKIVKCTVVGQVVKKSQGINLPKEGFEHFAK</sequence>
<dbReference type="HAMAP" id="MF_02128">
    <property type="entry name" value="TMP_kinase"/>
    <property type="match status" value="1"/>
</dbReference>
<gene>
    <name evidence="1" type="primary">thiL</name>
    <name evidence="4" type="ORF">A2462_07230</name>
</gene>
<dbReference type="PIRSF" id="PIRSF005303">
    <property type="entry name" value="Thiam_monoph_kin"/>
    <property type="match status" value="1"/>
</dbReference>
<dbReference type="Gene3D" id="3.90.650.10">
    <property type="entry name" value="PurM-like C-terminal domain"/>
    <property type="match status" value="1"/>
</dbReference>
<dbReference type="Pfam" id="PF00586">
    <property type="entry name" value="AIRS"/>
    <property type="match status" value="1"/>
</dbReference>
<feature type="binding site" evidence="1">
    <location>
        <position position="313"/>
    </location>
    <ligand>
        <name>substrate</name>
    </ligand>
</feature>